<feature type="domain" description="2-C-methyl-D-erythritol 2,4-cyclodiphosphate synthase" evidence="9">
    <location>
        <begin position="4"/>
        <end position="153"/>
    </location>
</feature>
<comment type="function">
    <text evidence="7">Involved in the biosynthesis of isopentenyl diphosphate (IPP) and dimethylallyl diphosphate (DMAPP), two major building blocks of isoprenoid compounds. Catalyzes the conversion of 4-diphosphocytidyl-2-C-methyl-D-erythritol 2-phosphate (CDP-ME2P) to 2-C-methyl-D-erythritol 2,4-cyclodiphosphate (ME-CPP) with a corresponding release of cytidine 5-monophosphate (CMP).</text>
</comment>
<feature type="site" description="Transition state stabilizer" evidence="7">
    <location>
        <position position="136"/>
    </location>
</feature>
<comment type="pathway">
    <text evidence="2 7">Isoprenoid biosynthesis; isopentenyl diphosphate biosynthesis via DXP pathway; isopentenyl diphosphate from 1-deoxy-D-xylulose 5-phosphate: step 4/6.</text>
</comment>
<feature type="binding site" evidence="7">
    <location>
        <begin position="11"/>
        <end position="13"/>
    </location>
    <ligand>
        <name>4-CDP-2-C-methyl-D-erythritol 2-phosphate</name>
        <dbReference type="ChEBI" id="CHEBI:57919"/>
    </ligand>
</feature>
<comment type="similarity">
    <text evidence="7 8">Belongs to the IspF family.</text>
</comment>
<dbReference type="STRING" id="869210.Marky_1938"/>
<dbReference type="GO" id="GO:0008685">
    <property type="term" value="F:2-C-methyl-D-erythritol 2,4-cyclodiphosphate synthase activity"/>
    <property type="evidence" value="ECO:0007669"/>
    <property type="project" value="UniProtKB-UniRule"/>
</dbReference>
<dbReference type="Proteomes" id="UP000007030">
    <property type="component" value="Chromosome"/>
</dbReference>
<gene>
    <name evidence="7" type="primary">ispF</name>
    <name evidence="10" type="ordered locus">Marky_1938</name>
</gene>
<dbReference type="Gene3D" id="3.30.1330.50">
    <property type="entry name" value="2-C-methyl-D-erythritol 2,4-cyclodiphosphate synthase"/>
    <property type="match status" value="1"/>
</dbReference>
<comment type="cofactor">
    <cofactor evidence="7">
        <name>a divalent metal cation</name>
        <dbReference type="ChEBI" id="CHEBI:60240"/>
    </cofactor>
    <text evidence="7">Binds 1 divalent metal cation per subunit.</text>
</comment>
<evidence type="ECO:0000256" key="2">
    <source>
        <dbReference type="ARBA" id="ARBA00004709"/>
    </source>
</evidence>
<keyword evidence="6 7" id="KW-0456">Lyase</keyword>
<evidence type="ECO:0000256" key="5">
    <source>
        <dbReference type="ARBA" id="ARBA00023229"/>
    </source>
</evidence>
<dbReference type="PANTHER" id="PTHR43181">
    <property type="entry name" value="2-C-METHYL-D-ERYTHRITOL 2,4-CYCLODIPHOSPHATE SYNTHASE, CHLOROPLASTIC"/>
    <property type="match status" value="1"/>
</dbReference>
<comment type="subunit">
    <text evidence="7">Homotrimer.</text>
</comment>
<organism evidence="10 11">
    <name type="scientific">Marinithermus hydrothermalis (strain DSM 14884 / JCM 11576 / T1)</name>
    <dbReference type="NCBI Taxonomy" id="869210"/>
    <lineage>
        <taxon>Bacteria</taxon>
        <taxon>Thermotogati</taxon>
        <taxon>Deinococcota</taxon>
        <taxon>Deinococci</taxon>
        <taxon>Thermales</taxon>
        <taxon>Thermaceae</taxon>
        <taxon>Marinithermus</taxon>
    </lineage>
</organism>
<name>F2NKK8_MARHT</name>
<dbReference type="InterPro" id="IPR036571">
    <property type="entry name" value="MECDP_synthase_sf"/>
</dbReference>
<protein>
    <recommendedName>
        <fullName evidence="3 7">2-C-methyl-D-erythritol 2,4-cyclodiphosphate synthase</fullName>
        <shortName evidence="7">MECDP-synthase</shortName>
        <shortName evidence="7">MECPP-synthase</shortName>
        <shortName evidence="7">MECPS</shortName>
        <ecNumber evidence="3 7">4.6.1.12</ecNumber>
    </recommendedName>
</protein>
<dbReference type="HOGENOM" id="CLU_084630_2_1_0"/>
<feature type="binding site" evidence="7">
    <location>
        <begin position="64"/>
        <end position="68"/>
    </location>
    <ligand>
        <name>4-CDP-2-C-methyl-D-erythritol 2-phosphate</name>
        <dbReference type="ChEBI" id="CHEBI:57919"/>
    </ligand>
</feature>
<proteinExistence type="inferred from homology"/>
<feature type="binding site" evidence="7">
    <location>
        <position position="11"/>
    </location>
    <ligand>
        <name>a divalent metal cation</name>
        <dbReference type="ChEBI" id="CHEBI:60240"/>
    </ligand>
</feature>
<evidence type="ECO:0000256" key="6">
    <source>
        <dbReference type="ARBA" id="ARBA00023239"/>
    </source>
</evidence>
<sequence>MGRMRIGYGEDSHRLEAGRPLWLGGVRIESPHGPVAHSDGDALLHAVADALLSALALGDIGQLFPDTDPRWRGVDSTVILAEALRRVRAEGYRPRQVNAVVTLDRPKLTPHRERIQERLAHLLALSAGDVGLSFKTSEGLAPAHVQVRAVVLLEPLPQGPGGVWTA</sequence>
<keyword evidence="11" id="KW-1185">Reference proteome</keyword>
<accession>F2NKK8</accession>
<dbReference type="HAMAP" id="MF_00107">
    <property type="entry name" value="IspF"/>
    <property type="match status" value="1"/>
</dbReference>
<dbReference type="AlphaFoldDB" id="F2NKK8"/>
<dbReference type="PROSITE" id="PS01350">
    <property type="entry name" value="ISPF"/>
    <property type="match status" value="1"/>
</dbReference>
<dbReference type="GO" id="GO:0016114">
    <property type="term" value="P:terpenoid biosynthetic process"/>
    <property type="evidence" value="ECO:0007669"/>
    <property type="project" value="InterPro"/>
</dbReference>
<reference evidence="10 11" key="1">
    <citation type="journal article" date="2012" name="Stand. Genomic Sci.">
        <title>Complete genome sequence of the aerobic, heterotroph Marinithermus hydrothermalis type strain (T1(T)) from a deep-sea hydrothermal vent chimney.</title>
        <authorList>
            <person name="Copeland A."/>
            <person name="Gu W."/>
            <person name="Yasawong M."/>
            <person name="Lapidus A."/>
            <person name="Lucas S."/>
            <person name="Deshpande S."/>
            <person name="Pagani I."/>
            <person name="Tapia R."/>
            <person name="Cheng J.F."/>
            <person name="Goodwin L.A."/>
            <person name="Pitluck S."/>
            <person name="Liolios K."/>
            <person name="Ivanova N."/>
            <person name="Mavromatis K."/>
            <person name="Mikhailova N."/>
            <person name="Pati A."/>
            <person name="Chen A."/>
            <person name="Palaniappan K."/>
            <person name="Land M."/>
            <person name="Pan C."/>
            <person name="Brambilla E.M."/>
            <person name="Rohde M."/>
            <person name="Tindall B.J."/>
            <person name="Sikorski J."/>
            <person name="Goker M."/>
            <person name="Detter J.C."/>
            <person name="Bristow J."/>
            <person name="Eisen J.A."/>
            <person name="Markowitz V."/>
            <person name="Hugenholtz P."/>
            <person name="Kyrpides N.C."/>
            <person name="Klenk H.P."/>
            <person name="Woyke T."/>
        </authorList>
    </citation>
    <scope>NUCLEOTIDE SEQUENCE [LARGE SCALE GENOMIC DNA]</scope>
    <source>
        <strain evidence="11">DSM 14884 / JCM 11576 / T1</strain>
    </source>
</reference>
<feature type="binding site" evidence="7">
    <location>
        <begin position="59"/>
        <end position="61"/>
    </location>
    <ligand>
        <name>4-CDP-2-C-methyl-D-erythritol 2-phosphate</name>
        <dbReference type="ChEBI" id="CHEBI:57919"/>
    </ligand>
</feature>
<dbReference type="KEGG" id="mhd:Marky_1938"/>
<dbReference type="EMBL" id="CP002630">
    <property type="protein sequence ID" value="AEB12668.1"/>
    <property type="molecule type" value="Genomic_DNA"/>
</dbReference>
<dbReference type="CDD" id="cd00554">
    <property type="entry name" value="MECDP_synthase"/>
    <property type="match status" value="1"/>
</dbReference>
<dbReference type="eggNOG" id="COG0245">
    <property type="taxonomic scope" value="Bacteria"/>
</dbReference>
<comment type="catalytic activity">
    <reaction evidence="1 7 8">
        <text>4-CDP-2-C-methyl-D-erythritol 2-phosphate = 2-C-methyl-D-erythritol 2,4-cyclic diphosphate + CMP</text>
        <dbReference type="Rhea" id="RHEA:23864"/>
        <dbReference type="ChEBI" id="CHEBI:57919"/>
        <dbReference type="ChEBI" id="CHEBI:58483"/>
        <dbReference type="ChEBI" id="CHEBI:60377"/>
        <dbReference type="EC" id="4.6.1.12"/>
    </reaction>
</comment>
<dbReference type="PANTHER" id="PTHR43181:SF1">
    <property type="entry name" value="2-C-METHYL-D-ERYTHRITOL 2,4-CYCLODIPHOSPHATE SYNTHASE, CHLOROPLASTIC"/>
    <property type="match status" value="1"/>
</dbReference>
<evidence type="ECO:0000313" key="10">
    <source>
        <dbReference type="EMBL" id="AEB12668.1"/>
    </source>
</evidence>
<dbReference type="InterPro" id="IPR020555">
    <property type="entry name" value="MECDP_synthase_CS"/>
</dbReference>
<dbReference type="GO" id="GO:0019288">
    <property type="term" value="P:isopentenyl diphosphate biosynthetic process, methylerythritol 4-phosphate pathway"/>
    <property type="evidence" value="ECO:0007669"/>
    <property type="project" value="UniProtKB-UniRule"/>
</dbReference>
<feature type="binding site" evidence="7">
    <location>
        <position position="13"/>
    </location>
    <ligand>
        <name>a divalent metal cation</name>
        <dbReference type="ChEBI" id="CHEBI:60240"/>
    </ligand>
</feature>
<evidence type="ECO:0000256" key="4">
    <source>
        <dbReference type="ARBA" id="ARBA00022723"/>
    </source>
</evidence>
<dbReference type="SUPFAM" id="SSF69765">
    <property type="entry name" value="IpsF-like"/>
    <property type="match status" value="1"/>
</dbReference>
<evidence type="ECO:0000313" key="11">
    <source>
        <dbReference type="Proteomes" id="UP000007030"/>
    </source>
</evidence>
<dbReference type="UniPathway" id="UPA00056">
    <property type="reaction ID" value="UER00095"/>
</dbReference>
<dbReference type="Pfam" id="PF02542">
    <property type="entry name" value="YgbB"/>
    <property type="match status" value="1"/>
</dbReference>
<dbReference type="InterPro" id="IPR003526">
    <property type="entry name" value="MECDP_synthase"/>
</dbReference>
<evidence type="ECO:0000256" key="8">
    <source>
        <dbReference type="RuleBase" id="RU004395"/>
    </source>
</evidence>
<feature type="site" description="Transition state stabilizer" evidence="7">
    <location>
        <position position="37"/>
    </location>
</feature>
<keyword evidence="4 7" id="KW-0479">Metal-binding</keyword>
<evidence type="ECO:0000256" key="7">
    <source>
        <dbReference type="HAMAP-Rule" id="MF_00107"/>
    </source>
</evidence>
<comment type="caution">
    <text evidence="7">Lacks conserved residue(s) required for the propagation of feature annotation.</text>
</comment>
<dbReference type="EC" id="4.6.1.12" evidence="3 7"/>
<evidence type="ECO:0000256" key="3">
    <source>
        <dbReference type="ARBA" id="ARBA00012579"/>
    </source>
</evidence>
<dbReference type="GO" id="GO:0046872">
    <property type="term" value="F:metal ion binding"/>
    <property type="evidence" value="ECO:0007669"/>
    <property type="project" value="UniProtKB-KW"/>
</dbReference>
<dbReference type="NCBIfam" id="TIGR00151">
    <property type="entry name" value="ispF"/>
    <property type="match status" value="1"/>
</dbReference>
<feature type="binding site" evidence="7">
    <location>
        <position position="45"/>
    </location>
    <ligand>
        <name>a divalent metal cation</name>
        <dbReference type="ChEBI" id="CHEBI:60240"/>
    </ligand>
</feature>
<feature type="binding site" evidence="7">
    <location>
        <begin position="37"/>
        <end position="38"/>
    </location>
    <ligand>
        <name>4-CDP-2-C-methyl-D-erythritol 2-phosphate</name>
        <dbReference type="ChEBI" id="CHEBI:57919"/>
    </ligand>
</feature>
<evidence type="ECO:0000259" key="9">
    <source>
        <dbReference type="Pfam" id="PF02542"/>
    </source>
</evidence>
<evidence type="ECO:0000256" key="1">
    <source>
        <dbReference type="ARBA" id="ARBA00000200"/>
    </source>
</evidence>
<keyword evidence="5 7" id="KW-0414">Isoprene biosynthesis</keyword>